<evidence type="ECO:0000259" key="8">
    <source>
        <dbReference type="Pfam" id="PF02836"/>
    </source>
</evidence>
<evidence type="ECO:0000256" key="5">
    <source>
        <dbReference type="ARBA" id="ARBA00023295"/>
    </source>
</evidence>
<sequence length="608" mass="68215">MTATRDSRSLDGIWHFAVDWNNDLDPAELTTSGLPHPVEIAVPASVNDQFADSETRDHVGYWWYQRRVRVPKTWKDQETALHFGSATHHAAVWINGKHVGSFKGGYLPFEFDVTDHVTAGEEFLLTVRVDNRLDNSCIPPGEVKVLPDGRRVQGYLHDLYNYTGLHRSVNLVTRSPRHVDDVTISTTHDENSATVNWRIELSEPAVAAGDEIRVSIVDQHTGEAVAEGRGADSSVVIDNPVVWTPGVGGLYDLVITVVSNDGEVLDEYAQHFGVRTVEIRGTDFLINGEPFYFTGFGMHEDHNTLGKGHSNPHMVQDFELLNWIGANSLRTSHYPYSEEFMDYCDRNGIVVLDETPAVGLNWSMAGGILDSDGGETFEDGHVDASTQAQHRREIEGLISRDKNRPAVVMWVIANEPDSAADRARGYFEPLVDLTRDCDPSRPVGYANVMFAPPHEDKINDLFDAILLNRYFGWYLMSGDLTTAEHAMRAELDEWAGNGKPVIYTEFGADTVAGLHSVYDTAFTEDFQVAYLEMCARVFDSSEAVVGEQMWNFADFQTKFGYARVDGNKKGAFTRDRRPKAAARYLQKRWTTKPEALRGQRNPRLRDHT</sequence>
<keyword evidence="11" id="KW-1185">Reference proteome</keyword>
<evidence type="ECO:0000313" key="11">
    <source>
        <dbReference type="Proteomes" id="UP001220064"/>
    </source>
</evidence>
<evidence type="ECO:0000256" key="4">
    <source>
        <dbReference type="ARBA" id="ARBA00022801"/>
    </source>
</evidence>
<dbReference type="EMBL" id="CP063189">
    <property type="protein sequence ID" value="WCZ33080.1"/>
    <property type="molecule type" value="Genomic_DNA"/>
</dbReference>
<dbReference type="InterPro" id="IPR006101">
    <property type="entry name" value="Glyco_hydro_2"/>
</dbReference>
<dbReference type="Proteomes" id="UP001220064">
    <property type="component" value="Chromosome"/>
</dbReference>
<dbReference type="SUPFAM" id="SSF49785">
    <property type="entry name" value="Galactose-binding domain-like"/>
    <property type="match status" value="1"/>
</dbReference>
<dbReference type="InterPro" id="IPR008979">
    <property type="entry name" value="Galactose-bd-like_sf"/>
</dbReference>
<evidence type="ECO:0000256" key="3">
    <source>
        <dbReference type="ARBA" id="ARBA00016205"/>
    </source>
</evidence>
<dbReference type="NCBIfam" id="NF007538">
    <property type="entry name" value="PRK10150.1"/>
    <property type="match status" value="1"/>
</dbReference>
<evidence type="ECO:0000259" key="7">
    <source>
        <dbReference type="Pfam" id="PF00703"/>
    </source>
</evidence>
<protein>
    <recommendedName>
        <fullName evidence="3">Beta-glucuronidase</fullName>
        <ecNumber evidence="2">3.2.1.31</ecNumber>
    </recommendedName>
</protein>
<evidence type="ECO:0000313" key="10">
    <source>
        <dbReference type="EMBL" id="WCZ33080.1"/>
    </source>
</evidence>
<dbReference type="InterPro" id="IPR023230">
    <property type="entry name" value="Glyco_hydro_2_CS"/>
</dbReference>
<dbReference type="PROSITE" id="PS00608">
    <property type="entry name" value="GLYCOSYL_HYDROL_F2_2"/>
    <property type="match status" value="1"/>
</dbReference>
<dbReference type="InterPro" id="IPR017853">
    <property type="entry name" value="GH"/>
</dbReference>
<evidence type="ECO:0000259" key="9">
    <source>
        <dbReference type="Pfam" id="PF02837"/>
    </source>
</evidence>
<feature type="domain" description="Glycoside hydrolase family 2 catalytic" evidence="8">
    <location>
        <begin position="277"/>
        <end position="590"/>
    </location>
</feature>
<dbReference type="InterPro" id="IPR013783">
    <property type="entry name" value="Ig-like_fold"/>
</dbReference>
<evidence type="ECO:0000256" key="6">
    <source>
        <dbReference type="RuleBase" id="RU361154"/>
    </source>
</evidence>
<dbReference type="PROSITE" id="PS00719">
    <property type="entry name" value="GLYCOSYL_HYDROL_F2_1"/>
    <property type="match status" value="1"/>
</dbReference>
<feature type="domain" description="Glycosyl hydrolases family 2 sugar binding" evidence="9">
    <location>
        <begin position="8"/>
        <end position="173"/>
    </location>
</feature>
<name>A0ABY7U8R4_9CORY</name>
<dbReference type="SUPFAM" id="SSF51445">
    <property type="entry name" value="(Trans)glycosidases"/>
    <property type="match status" value="1"/>
</dbReference>
<dbReference type="InterPro" id="IPR006103">
    <property type="entry name" value="Glyco_hydro_2_cat"/>
</dbReference>
<dbReference type="InterPro" id="IPR036156">
    <property type="entry name" value="Beta-gal/glucu_dom_sf"/>
</dbReference>
<dbReference type="PRINTS" id="PR00132">
    <property type="entry name" value="GLHYDRLASE2"/>
</dbReference>
<dbReference type="Gene3D" id="2.60.120.260">
    <property type="entry name" value="Galactose-binding domain-like"/>
    <property type="match status" value="1"/>
</dbReference>
<dbReference type="GO" id="GO:0004566">
    <property type="term" value="F:beta-glucuronidase activity"/>
    <property type="evidence" value="ECO:0007669"/>
    <property type="project" value="UniProtKB-EC"/>
</dbReference>
<dbReference type="EC" id="3.2.1.31" evidence="2"/>
<gene>
    <name evidence="10" type="primary">uidA</name>
    <name evidence="10" type="ORF">CMASS_08275</name>
</gene>
<evidence type="ECO:0000256" key="1">
    <source>
        <dbReference type="ARBA" id="ARBA00007401"/>
    </source>
</evidence>
<comment type="similarity">
    <text evidence="1 6">Belongs to the glycosyl hydrolase 2 family.</text>
</comment>
<evidence type="ECO:0000256" key="2">
    <source>
        <dbReference type="ARBA" id="ARBA00012761"/>
    </source>
</evidence>
<dbReference type="Gene3D" id="3.20.20.80">
    <property type="entry name" value="Glycosidases"/>
    <property type="match status" value="1"/>
</dbReference>
<dbReference type="SUPFAM" id="SSF49303">
    <property type="entry name" value="beta-Galactosidase/glucuronidase domain"/>
    <property type="match status" value="1"/>
</dbReference>
<organism evidence="10 11">
    <name type="scientific">Corynebacterium massiliense DSM 45435</name>
    <dbReference type="NCBI Taxonomy" id="1121364"/>
    <lineage>
        <taxon>Bacteria</taxon>
        <taxon>Bacillati</taxon>
        <taxon>Actinomycetota</taxon>
        <taxon>Actinomycetes</taxon>
        <taxon>Mycobacteriales</taxon>
        <taxon>Corynebacteriaceae</taxon>
        <taxon>Corynebacterium</taxon>
    </lineage>
</organism>
<accession>A0ABY7U8R4</accession>
<reference evidence="10 11" key="1">
    <citation type="submission" date="2020-10" db="EMBL/GenBank/DDBJ databases">
        <title>Complete genome sequence of Corynebacterium massiliense DSM 45435, type strain of Corynebacterium massiliense.</title>
        <authorList>
            <person name="Busche T."/>
            <person name="Kalinowski J."/>
            <person name="Ruckert C."/>
        </authorList>
    </citation>
    <scope>NUCLEOTIDE SEQUENCE [LARGE SCALE GENOMIC DNA]</scope>
    <source>
        <strain evidence="10 11">DSM 45435</strain>
    </source>
</reference>
<dbReference type="PANTHER" id="PTHR10066">
    <property type="entry name" value="BETA-GLUCURONIDASE"/>
    <property type="match status" value="1"/>
</dbReference>
<dbReference type="Pfam" id="PF02837">
    <property type="entry name" value="Glyco_hydro_2_N"/>
    <property type="match status" value="1"/>
</dbReference>
<dbReference type="Pfam" id="PF02836">
    <property type="entry name" value="Glyco_hydro_2_C"/>
    <property type="match status" value="1"/>
</dbReference>
<dbReference type="InterPro" id="IPR006104">
    <property type="entry name" value="Glyco_hydro_2_N"/>
</dbReference>
<dbReference type="InterPro" id="IPR006102">
    <property type="entry name" value="Ig-like_GH2"/>
</dbReference>
<keyword evidence="4 6" id="KW-0378">Hydrolase</keyword>
<proteinExistence type="inferred from homology"/>
<dbReference type="PANTHER" id="PTHR10066:SF67">
    <property type="entry name" value="BETA-GLUCURONIDASE"/>
    <property type="match status" value="1"/>
</dbReference>
<dbReference type="Gene3D" id="2.60.40.10">
    <property type="entry name" value="Immunoglobulins"/>
    <property type="match status" value="1"/>
</dbReference>
<keyword evidence="5 6" id="KW-0326">Glycosidase</keyword>
<dbReference type="InterPro" id="IPR023232">
    <property type="entry name" value="Glyco_hydro_2_AS"/>
</dbReference>
<dbReference type="Pfam" id="PF00703">
    <property type="entry name" value="Glyco_hydro_2"/>
    <property type="match status" value="1"/>
</dbReference>
<feature type="domain" description="Glycoside hydrolase family 2 immunoglobulin-like beta-sandwich" evidence="7">
    <location>
        <begin position="178"/>
        <end position="275"/>
    </location>
</feature>